<name>A0A2N7TGF7_9GAMM</name>
<keyword evidence="2" id="KW-1185">Reference proteome</keyword>
<accession>A0A2N7TGF7</accession>
<dbReference type="Proteomes" id="UP000235346">
    <property type="component" value="Unassembled WGS sequence"/>
</dbReference>
<comment type="caution">
    <text evidence="1">The sequence shown here is derived from an EMBL/GenBank/DDBJ whole genome shotgun (WGS) entry which is preliminary data.</text>
</comment>
<organism evidence="1 2">
    <name type="scientific">Halomonas heilongjiangensis</name>
    <dbReference type="NCBI Taxonomy" id="1387883"/>
    <lineage>
        <taxon>Bacteria</taxon>
        <taxon>Pseudomonadati</taxon>
        <taxon>Pseudomonadota</taxon>
        <taxon>Gammaproteobacteria</taxon>
        <taxon>Oceanospirillales</taxon>
        <taxon>Halomonadaceae</taxon>
        <taxon>Halomonas</taxon>
    </lineage>
</organism>
<gene>
    <name evidence="1" type="ORF">C1H66_20275</name>
</gene>
<evidence type="ECO:0000313" key="1">
    <source>
        <dbReference type="EMBL" id="PMR67273.1"/>
    </source>
</evidence>
<dbReference type="SUPFAM" id="SSF52540">
    <property type="entry name" value="P-loop containing nucleoside triphosphate hydrolases"/>
    <property type="match status" value="1"/>
</dbReference>
<dbReference type="Gene3D" id="3.40.50.300">
    <property type="entry name" value="P-loop containing nucleotide triphosphate hydrolases"/>
    <property type="match status" value="1"/>
</dbReference>
<protein>
    <submittedName>
        <fullName evidence="1">Thiol reductant ABC exporter subunit CydD</fullName>
    </submittedName>
</protein>
<dbReference type="AlphaFoldDB" id="A0A2N7TGF7"/>
<reference evidence="1 2" key="1">
    <citation type="submission" date="2018-01" db="EMBL/GenBank/DDBJ databases">
        <title>Halomonas endophytica sp. nov., isolated from storage liquid in the stems of Populus euphratica.</title>
        <authorList>
            <person name="Chen C."/>
        </authorList>
    </citation>
    <scope>NUCLEOTIDE SEQUENCE [LARGE SCALE GENOMIC DNA]</scope>
    <source>
        <strain evidence="1 2">DSM 26881</strain>
    </source>
</reference>
<proteinExistence type="predicted"/>
<feature type="non-terminal residue" evidence="1">
    <location>
        <position position="1"/>
    </location>
</feature>
<evidence type="ECO:0000313" key="2">
    <source>
        <dbReference type="Proteomes" id="UP000235346"/>
    </source>
</evidence>
<sequence length="64" mass="6649">DEPTASLDADTEARVVEALAELAGAGRSLVIATHHPALMALGDRRLELVAAQPDEAPVQEVPHG</sequence>
<dbReference type="InterPro" id="IPR027417">
    <property type="entry name" value="P-loop_NTPase"/>
</dbReference>
<dbReference type="EMBL" id="PNRE01000095">
    <property type="protein sequence ID" value="PMR67273.1"/>
    <property type="molecule type" value="Genomic_DNA"/>
</dbReference>